<dbReference type="Pfam" id="PF03969">
    <property type="entry name" value="AFG1_ATPase"/>
    <property type="match status" value="1"/>
</dbReference>
<sequence>LLCFDEMQITDIADAMIVGRLFQTLFDEGVVIVTTSNRAPDDLYKHGLNRQLFLPFIELIHEKMQVIELLGPTDHRQGRLTGGQVWFHPADAQAHAAMDAIWADLTGGAEAAPQVIEVKGRTVELA</sequence>
<evidence type="ECO:0000313" key="4">
    <source>
        <dbReference type="Proteomes" id="UP000477543"/>
    </source>
</evidence>
<protein>
    <submittedName>
        <fullName evidence="3">Cell division protein ZapE</fullName>
    </submittedName>
</protein>
<keyword evidence="3" id="KW-0132">Cell division</keyword>
<keyword evidence="3" id="KW-0131">Cell cycle</keyword>
<dbReference type="Proteomes" id="UP000477543">
    <property type="component" value="Unassembled WGS sequence"/>
</dbReference>
<evidence type="ECO:0000256" key="2">
    <source>
        <dbReference type="ARBA" id="ARBA00022840"/>
    </source>
</evidence>
<proteinExistence type="predicted"/>
<dbReference type="PANTHER" id="PTHR12169">
    <property type="entry name" value="ATPASE N2B"/>
    <property type="match status" value="1"/>
</dbReference>
<dbReference type="Gene3D" id="3.40.50.300">
    <property type="entry name" value="P-loop containing nucleotide triphosphate hydrolases"/>
    <property type="match status" value="1"/>
</dbReference>
<evidence type="ECO:0000256" key="1">
    <source>
        <dbReference type="ARBA" id="ARBA00022741"/>
    </source>
</evidence>
<reference evidence="3 4" key="1">
    <citation type="submission" date="2020-01" db="EMBL/GenBank/DDBJ databases">
        <title>Glutamicibacter soli M275.</title>
        <authorList>
            <person name="Meng X."/>
        </authorList>
    </citation>
    <scope>NUCLEOTIDE SEQUENCE [LARGE SCALE GENOMIC DNA]</scope>
    <source>
        <strain evidence="3 4">M275</strain>
    </source>
</reference>
<dbReference type="NCBIfam" id="NF040713">
    <property type="entry name" value="ZapE"/>
    <property type="match status" value="1"/>
</dbReference>
<dbReference type="GO" id="GO:0016887">
    <property type="term" value="F:ATP hydrolysis activity"/>
    <property type="evidence" value="ECO:0007669"/>
    <property type="project" value="InterPro"/>
</dbReference>
<keyword evidence="1" id="KW-0547">Nucleotide-binding</keyword>
<accession>A0A6L9GA29</accession>
<feature type="non-terminal residue" evidence="3">
    <location>
        <position position="1"/>
    </location>
</feature>
<dbReference type="GO" id="GO:0005737">
    <property type="term" value="C:cytoplasm"/>
    <property type="evidence" value="ECO:0007669"/>
    <property type="project" value="TreeGrafter"/>
</dbReference>
<comment type="caution">
    <text evidence="3">The sequence shown here is derived from an EMBL/GenBank/DDBJ whole genome shotgun (WGS) entry which is preliminary data.</text>
</comment>
<evidence type="ECO:0000313" key="3">
    <source>
        <dbReference type="EMBL" id="NAZ18047.1"/>
    </source>
</evidence>
<dbReference type="GO" id="GO:0051301">
    <property type="term" value="P:cell division"/>
    <property type="evidence" value="ECO:0007669"/>
    <property type="project" value="UniProtKB-KW"/>
</dbReference>
<dbReference type="InterPro" id="IPR027417">
    <property type="entry name" value="P-loop_NTPase"/>
</dbReference>
<gene>
    <name evidence="3" type="primary">zapE</name>
    <name evidence="3" type="ORF">GT020_18655</name>
</gene>
<dbReference type="InterPro" id="IPR005654">
    <property type="entry name" value="ATPase_AFG1-like"/>
</dbReference>
<dbReference type="EMBL" id="WYDN01000160">
    <property type="protein sequence ID" value="NAZ18047.1"/>
    <property type="molecule type" value="Genomic_DNA"/>
</dbReference>
<keyword evidence="2" id="KW-0067">ATP-binding</keyword>
<dbReference type="AlphaFoldDB" id="A0A6L9GA29"/>
<organism evidence="3 4">
    <name type="scientific">Glutamicibacter soli</name>
    <dbReference type="NCBI Taxonomy" id="453836"/>
    <lineage>
        <taxon>Bacteria</taxon>
        <taxon>Bacillati</taxon>
        <taxon>Actinomycetota</taxon>
        <taxon>Actinomycetes</taxon>
        <taxon>Micrococcales</taxon>
        <taxon>Micrococcaceae</taxon>
        <taxon>Glutamicibacter</taxon>
    </lineage>
</organism>
<dbReference type="GO" id="GO:0005524">
    <property type="term" value="F:ATP binding"/>
    <property type="evidence" value="ECO:0007669"/>
    <property type="project" value="UniProtKB-KW"/>
</dbReference>
<feature type="non-terminal residue" evidence="3">
    <location>
        <position position="126"/>
    </location>
</feature>
<dbReference type="PANTHER" id="PTHR12169:SF6">
    <property type="entry name" value="AFG1-LIKE ATPASE"/>
    <property type="match status" value="1"/>
</dbReference>
<name>A0A6L9GA29_9MICC</name>